<keyword evidence="5 10" id="KW-0808">Transferase</keyword>
<reference evidence="12 13" key="1">
    <citation type="journal article" date="2014" name="World J. Microbiol. Biotechnol.">
        <title>Biodiversity and physiological characteristics of Antarctic and Arctic lichens-associated bacteria.</title>
        <authorList>
            <person name="Lee Y.M."/>
            <person name="Kim E.H."/>
            <person name="Lee H.K."/>
            <person name="Hong S.G."/>
        </authorList>
    </citation>
    <scope>NUCLEOTIDE SEQUENCE [LARGE SCALE GENOMIC DNA]</scope>
    <source>
        <strain evidence="12 13">PAMC 26569</strain>
    </source>
</reference>
<dbReference type="PANTHER" id="PTHR42755">
    <property type="entry name" value="3-DEOXY-MANNO-OCTULOSONATE CYTIDYLYLTRANSFERASE"/>
    <property type="match status" value="1"/>
</dbReference>
<evidence type="ECO:0000313" key="13">
    <source>
        <dbReference type="Proteomes" id="UP000500767"/>
    </source>
</evidence>
<dbReference type="InterPro" id="IPR007507">
    <property type="entry name" value="Glycos_transf_N"/>
</dbReference>
<organism evidence="12 13">
    <name type="scientific">Lichenicola cladoniae</name>
    <dbReference type="NCBI Taxonomy" id="1484109"/>
    <lineage>
        <taxon>Bacteria</taxon>
        <taxon>Pseudomonadati</taxon>
        <taxon>Pseudomonadota</taxon>
        <taxon>Alphaproteobacteria</taxon>
        <taxon>Acetobacterales</taxon>
        <taxon>Acetobacteraceae</taxon>
        <taxon>Lichenicola</taxon>
    </lineage>
</organism>
<evidence type="ECO:0000256" key="2">
    <source>
        <dbReference type="ARBA" id="ARBA00004713"/>
    </source>
</evidence>
<evidence type="ECO:0000256" key="7">
    <source>
        <dbReference type="ARBA" id="ARBA00049183"/>
    </source>
</evidence>
<dbReference type="UniPathway" id="UPA00958"/>
<sequence length="435" mass="46937">MSAPRFGLPFALWAGAASVAAPGLRLLLRRRLRRGKEIAGRIAERTGVERSPRPDGTLLWLHAASVGETLSLFPLLGALCRIDPDLHILLTTGTVNAQRLAVRRLAEEGLDARVRHRFVPLDVPRWIGRFLDHWRPDLVALVESELWPNLIVGCARRAIPLALLNARMSDRSAKAWGMTGFVARRLFGAFAWITARSPQDAERLRALGAIDVEHDGDLKQAASALPVDETELDRLRALLGDRAVWLAASTHEGEEARIGAIHQSLVSRHPTLLTMVAPRHPERGADIAAALGDAPRRAAGQDPDPGCGIWICDTLGELGLLYRLVGIVFIGNSLEAVKPPGGGHNPLEPARLGCAMAIGPLSQNFNEDVTRLQAAAALVTTTDEAGLEAWVDRMLTQPEELQAMADAALEQAGASNGLPERLAHRLLGLVADGRA</sequence>
<evidence type="ECO:0000256" key="9">
    <source>
        <dbReference type="PIRSR" id="PIRSR639901-2"/>
    </source>
</evidence>
<keyword evidence="10" id="KW-0448">Lipopolysaccharide biosynthesis</keyword>
<evidence type="ECO:0000256" key="8">
    <source>
        <dbReference type="PIRSR" id="PIRSR639901-1"/>
    </source>
</evidence>
<evidence type="ECO:0000256" key="5">
    <source>
        <dbReference type="ARBA" id="ARBA00022679"/>
    </source>
</evidence>
<comment type="similarity">
    <text evidence="10">Belongs to the glycosyltransferase group 1 family.</text>
</comment>
<feature type="site" description="Transition state stabilizer" evidence="9">
    <location>
        <position position="143"/>
    </location>
</feature>
<comment type="pathway">
    <text evidence="2 10">Bacterial outer membrane biogenesis; LPS core biosynthesis.</text>
</comment>
<comment type="subcellular location">
    <subcellularLocation>
        <location evidence="10">Cell membrane</location>
    </subcellularLocation>
</comment>
<dbReference type="SUPFAM" id="SSF53756">
    <property type="entry name" value="UDP-Glycosyltransferase/glycogen phosphorylase"/>
    <property type="match status" value="1"/>
</dbReference>
<dbReference type="PANTHER" id="PTHR42755:SF1">
    <property type="entry name" value="3-DEOXY-D-MANNO-OCTULOSONIC ACID TRANSFERASE, MITOCHONDRIAL-RELATED"/>
    <property type="match status" value="1"/>
</dbReference>
<evidence type="ECO:0000256" key="1">
    <source>
        <dbReference type="ARBA" id="ARBA00003394"/>
    </source>
</evidence>
<keyword evidence="10" id="KW-1003">Cell membrane</keyword>
<dbReference type="InterPro" id="IPR038107">
    <property type="entry name" value="Glycos_transf_N_sf"/>
</dbReference>
<gene>
    <name evidence="12" type="ORF">HN018_21175</name>
</gene>
<evidence type="ECO:0000256" key="4">
    <source>
        <dbReference type="ARBA" id="ARBA00019077"/>
    </source>
</evidence>
<dbReference type="EMBL" id="CP053708">
    <property type="protein sequence ID" value="QKE92211.1"/>
    <property type="molecule type" value="Genomic_DNA"/>
</dbReference>
<dbReference type="AlphaFoldDB" id="A0A6M8HVQ0"/>
<comment type="catalytic activity">
    <reaction evidence="7 10">
        <text>lipid IVA (E. coli) + CMP-3-deoxy-beta-D-manno-octulosonate = alpha-Kdo-(2-&gt;6)-lipid IVA (E. coli) + CMP + H(+)</text>
        <dbReference type="Rhea" id="RHEA:28066"/>
        <dbReference type="ChEBI" id="CHEBI:15378"/>
        <dbReference type="ChEBI" id="CHEBI:58603"/>
        <dbReference type="ChEBI" id="CHEBI:60364"/>
        <dbReference type="ChEBI" id="CHEBI:60377"/>
        <dbReference type="ChEBI" id="CHEBI:85987"/>
        <dbReference type="EC" id="2.4.99.12"/>
    </reaction>
</comment>
<dbReference type="RefSeq" id="WP_171836954.1">
    <property type="nucleotide sequence ID" value="NZ_CP053708.1"/>
</dbReference>
<keyword evidence="13" id="KW-1185">Reference proteome</keyword>
<dbReference type="GO" id="GO:0005886">
    <property type="term" value="C:plasma membrane"/>
    <property type="evidence" value="ECO:0007669"/>
    <property type="project" value="UniProtKB-SubCell"/>
</dbReference>
<evidence type="ECO:0000256" key="10">
    <source>
        <dbReference type="RuleBase" id="RU365103"/>
    </source>
</evidence>
<dbReference type="InterPro" id="IPR039901">
    <property type="entry name" value="Kdotransferase"/>
</dbReference>
<dbReference type="Proteomes" id="UP000500767">
    <property type="component" value="Chromosome"/>
</dbReference>
<feature type="domain" description="3-deoxy-D-manno-octulosonic-acid transferase N-terminal" evidence="11">
    <location>
        <begin position="41"/>
        <end position="220"/>
    </location>
</feature>
<dbReference type="Pfam" id="PF04413">
    <property type="entry name" value="Glycos_transf_N"/>
    <property type="match status" value="1"/>
</dbReference>
<feature type="site" description="Transition state stabilizer" evidence="9">
    <location>
        <position position="219"/>
    </location>
</feature>
<feature type="active site" description="Proton acceptor" evidence="8">
    <location>
        <position position="68"/>
    </location>
</feature>
<keyword evidence="10" id="KW-0472">Membrane</keyword>
<dbReference type="Gene3D" id="3.40.50.11720">
    <property type="entry name" value="3-Deoxy-D-manno-octulosonic-acid transferase, N-terminal domain"/>
    <property type="match status" value="1"/>
</dbReference>
<dbReference type="KEGG" id="lck:HN018_21175"/>
<evidence type="ECO:0000259" key="11">
    <source>
        <dbReference type="Pfam" id="PF04413"/>
    </source>
</evidence>
<name>A0A6M8HVQ0_9PROT</name>
<comment type="function">
    <text evidence="1 10">Involved in lipopolysaccharide (LPS) biosynthesis. Catalyzes the transfer of 3-deoxy-D-manno-octulosonate (Kdo) residue(s) from CMP-Kdo to lipid IV(A), the tetraacyldisaccharide-1,4'-bisphosphate precursor of lipid A.</text>
</comment>
<evidence type="ECO:0000313" key="12">
    <source>
        <dbReference type="EMBL" id="QKE92211.1"/>
    </source>
</evidence>
<dbReference type="GO" id="GO:0043842">
    <property type="term" value="F:Kdo transferase activity"/>
    <property type="evidence" value="ECO:0007669"/>
    <property type="project" value="UniProtKB-EC"/>
</dbReference>
<dbReference type="Gene3D" id="3.40.50.2000">
    <property type="entry name" value="Glycogen Phosphorylase B"/>
    <property type="match status" value="1"/>
</dbReference>
<dbReference type="GO" id="GO:0009245">
    <property type="term" value="P:lipid A biosynthetic process"/>
    <property type="evidence" value="ECO:0007669"/>
    <property type="project" value="TreeGrafter"/>
</dbReference>
<accession>A0A6M8HVQ0</accession>
<proteinExistence type="inferred from homology"/>
<dbReference type="GO" id="GO:0009244">
    <property type="term" value="P:lipopolysaccharide core region biosynthetic process"/>
    <property type="evidence" value="ECO:0007669"/>
    <property type="project" value="UniProtKB-UniRule"/>
</dbReference>
<dbReference type="EC" id="2.4.99.12" evidence="3 10"/>
<evidence type="ECO:0000256" key="3">
    <source>
        <dbReference type="ARBA" id="ARBA00012621"/>
    </source>
</evidence>
<protein>
    <recommendedName>
        <fullName evidence="4 10">3-deoxy-D-manno-octulosonic acid transferase</fullName>
        <shortName evidence="10">Kdo transferase</shortName>
        <ecNumber evidence="3 10">2.4.99.12</ecNumber>
    </recommendedName>
    <alternativeName>
        <fullName evidence="6 10">Lipid IV(A) 3-deoxy-D-manno-octulosonic acid transferase</fullName>
    </alternativeName>
</protein>
<evidence type="ECO:0000256" key="6">
    <source>
        <dbReference type="ARBA" id="ARBA00031445"/>
    </source>
</evidence>